<dbReference type="Proteomes" id="UP000325081">
    <property type="component" value="Unassembled WGS sequence"/>
</dbReference>
<keyword evidence="1" id="KW-1133">Transmembrane helix</keyword>
<keyword evidence="3" id="KW-1185">Reference proteome</keyword>
<dbReference type="AlphaFoldDB" id="A0A5A7P1R5"/>
<organism evidence="2 3">
    <name type="scientific">Striga asiatica</name>
    <name type="common">Asiatic witchweed</name>
    <name type="synonym">Buchnera asiatica</name>
    <dbReference type="NCBI Taxonomy" id="4170"/>
    <lineage>
        <taxon>Eukaryota</taxon>
        <taxon>Viridiplantae</taxon>
        <taxon>Streptophyta</taxon>
        <taxon>Embryophyta</taxon>
        <taxon>Tracheophyta</taxon>
        <taxon>Spermatophyta</taxon>
        <taxon>Magnoliopsida</taxon>
        <taxon>eudicotyledons</taxon>
        <taxon>Gunneridae</taxon>
        <taxon>Pentapetalae</taxon>
        <taxon>asterids</taxon>
        <taxon>lamiids</taxon>
        <taxon>Lamiales</taxon>
        <taxon>Orobanchaceae</taxon>
        <taxon>Buchnereae</taxon>
        <taxon>Striga</taxon>
    </lineage>
</organism>
<comment type="caution">
    <text evidence="2">The sequence shown here is derived from an EMBL/GenBank/DDBJ whole genome shotgun (WGS) entry which is preliminary data.</text>
</comment>
<keyword evidence="1" id="KW-0472">Membrane</keyword>
<dbReference type="EMBL" id="BKCP01001225">
    <property type="protein sequence ID" value="GER26763.1"/>
    <property type="molecule type" value="Genomic_DNA"/>
</dbReference>
<evidence type="ECO:0000313" key="3">
    <source>
        <dbReference type="Proteomes" id="UP000325081"/>
    </source>
</evidence>
<feature type="transmembrane region" description="Helical" evidence="1">
    <location>
        <begin position="94"/>
        <end position="120"/>
    </location>
</feature>
<reference evidence="3" key="1">
    <citation type="journal article" date="2019" name="Curr. Biol.">
        <title>Genome Sequence of Striga asiatica Provides Insight into the Evolution of Plant Parasitism.</title>
        <authorList>
            <person name="Yoshida S."/>
            <person name="Kim S."/>
            <person name="Wafula E.K."/>
            <person name="Tanskanen J."/>
            <person name="Kim Y.M."/>
            <person name="Honaas L."/>
            <person name="Yang Z."/>
            <person name="Spallek T."/>
            <person name="Conn C.E."/>
            <person name="Ichihashi Y."/>
            <person name="Cheong K."/>
            <person name="Cui S."/>
            <person name="Der J.P."/>
            <person name="Gundlach H."/>
            <person name="Jiao Y."/>
            <person name="Hori C."/>
            <person name="Ishida J.K."/>
            <person name="Kasahara H."/>
            <person name="Kiba T."/>
            <person name="Kim M.S."/>
            <person name="Koo N."/>
            <person name="Laohavisit A."/>
            <person name="Lee Y.H."/>
            <person name="Lumba S."/>
            <person name="McCourt P."/>
            <person name="Mortimer J.C."/>
            <person name="Mutuku J.M."/>
            <person name="Nomura T."/>
            <person name="Sasaki-Sekimoto Y."/>
            <person name="Seto Y."/>
            <person name="Wang Y."/>
            <person name="Wakatake T."/>
            <person name="Sakakibara H."/>
            <person name="Demura T."/>
            <person name="Yamaguchi S."/>
            <person name="Yoneyama K."/>
            <person name="Manabe R.I."/>
            <person name="Nelson D.C."/>
            <person name="Schulman A.H."/>
            <person name="Timko M.P."/>
            <person name="dePamphilis C.W."/>
            <person name="Choi D."/>
            <person name="Shirasu K."/>
        </authorList>
    </citation>
    <scope>NUCLEOTIDE SEQUENCE [LARGE SCALE GENOMIC DNA]</scope>
    <source>
        <strain evidence="3">cv. UVA1</strain>
    </source>
</reference>
<proteinExistence type="predicted"/>
<gene>
    <name evidence="2" type="ORF">STAS_02427</name>
</gene>
<accession>A0A5A7P1R5</accession>
<keyword evidence="1" id="KW-0812">Transmembrane</keyword>
<name>A0A5A7P1R5_STRAF</name>
<evidence type="ECO:0000256" key="1">
    <source>
        <dbReference type="SAM" id="Phobius"/>
    </source>
</evidence>
<sequence length="151" mass="16828">MRCMRSFSASSSRALIQPPLCSNFRRDLRWRSMPPTIPGTAATVSRSIAWQMWRLYKIHNNRTYPETIPPPWRAIFTGYIGRCHPPIAAHDGPIAALTSGVFFVGVRLWFLGSFFVASYLTTRRAPIPNSEKLVASELGNGVSKSAVCSNV</sequence>
<protein>
    <submittedName>
        <fullName evidence="2">ACC synthase 1</fullName>
    </submittedName>
</protein>
<evidence type="ECO:0000313" key="2">
    <source>
        <dbReference type="EMBL" id="GER26763.1"/>
    </source>
</evidence>